<keyword evidence="5 7" id="KW-1133">Transmembrane helix</keyword>
<evidence type="ECO:0000256" key="5">
    <source>
        <dbReference type="ARBA" id="ARBA00022989"/>
    </source>
</evidence>
<dbReference type="Proteomes" id="UP000178348">
    <property type="component" value="Unassembled WGS sequence"/>
</dbReference>
<reference evidence="8 9" key="1">
    <citation type="journal article" date="2016" name="Nat. Commun.">
        <title>Thousands of microbial genomes shed light on interconnected biogeochemical processes in an aquifer system.</title>
        <authorList>
            <person name="Anantharaman K."/>
            <person name="Brown C.T."/>
            <person name="Hug L.A."/>
            <person name="Sharon I."/>
            <person name="Castelle C.J."/>
            <person name="Probst A.J."/>
            <person name="Thomas B.C."/>
            <person name="Singh A."/>
            <person name="Wilkins M.J."/>
            <person name="Karaoz U."/>
            <person name="Brodie E.L."/>
            <person name="Williams K.H."/>
            <person name="Hubbard S.S."/>
            <person name="Banfield J.F."/>
        </authorList>
    </citation>
    <scope>NUCLEOTIDE SEQUENCE [LARGE SCALE GENOMIC DNA]</scope>
</reference>
<keyword evidence="3" id="KW-1003">Cell membrane</keyword>
<evidence type="ECO:0000256" key="4">
    <source>
        <dbReference type="ARBA" id="ARBA00022692"/>
    </source>
</evidence>
<gene>
    <name evidence="8" type="ORF">A2946_02545</name>
</gene>
<evidence type="ECO:0000313" key="8">
    <source>
        <dbReference type="EMBL" id="OGZ02348.1"/>
    </source>
</evidence>
<name>A0A1G2CPH1_9BACT</name>
<sequence>MCANRSLGLLLLRLALAAVFISAGWEKIQNMPATVSAFGSMGFPAPLAYLTAWVEFLGGISLLLGFWTCVSGSLLAIVMLVATYVLKVKVGAGFSGPGGYEFTLTLLAATLCVVFAGPGRYALARGCCGGKCMVGGECKPCGECKPGEKCEPCESGGKNCCGMNCESGEKK</sequence>
<comment type="similarity">
    <text evidence="2">Belongs to the DoxX family.</text>
</comment>
<feature type="transmembrane region" description="Helical" evidence="7">
    <location>
        <begin position="33"/>
        <end position="52"/>
    </location>
</feature>
<dbReference type="PANTHER" id="PTHR33452">
    <property type="entry name" value="OXIDOREDUCTASE CATD-RELATED"/>
    <property type="match status" value="1"/>
</dbReference>
<dbReference type="AlphaFoldDB" id="A0A1G2CPH1"/>
<feature type="transmembrane region" description="Helical" evidence="7">
    <location>
        <begin position="64"/>
        <end position="86"/>
    </location>
</feature>
<dbReference type="Pfam" id="PF07681">
    <property type="entry name" value="DoxX"/>
    <property type="match status" value="1"/>
</dbReference>
<feature type="transmembrane region" description="Helical" evidence="7">
    <location>
        <begin position="98"/>
        <end position="116"/>
    </location>
</feature>
<evidence type="ECO:0008006" key="10">
    <source>
        <dbReference type="Google" id="ProtNLM"/>
    </source>
</evidence>
<dbReference type="EMBL" id="MHLB01000016">
    <property type="protein sequence ID" value="OGZ02348.1"/>
    <property type="molecule type" value="Genomic_DNA"/>
</dbReference>
<comment type="caution">
    <text evidence="8">The sequence shown here is derived from an EMBL/GenBank/DDBJ whole genome shotgun (WGS) entry which is preliminary data.</text>
</comment>
<dbReference type="GO" id="GO:0005886">
    <property type="term" value="C:plasma membrane"/>
    <property type="evidence" value="ECO:0007669"/>
    <property type="project" value="UniProtKB-SubCell"/>
</dbReference>
<evidence type="ECO:0000256" key="2">
    <source>
        <dbReference type="ARBA" id="ARBA00006679"/>
    </source>
</evidence>
<protein>
    <recommendedName>
        <fullName evidence="10">DoxX family protein</fullName>
    </recommendedName>
</protein>
<proteinExistence type="inferred from homology"/>
<accession>A0A1G2CPH1</accession>
<comment type="subcellular location">
    <subcellularLocation>
        <location evidence="1">Cell membrane</location>
        <topology evidence="1">Multi-pass membrane protein</topology>
    </subcellularLocation>
</comment>
<dbReference type="PANTHER" id="PTHR33452:SF1">
    <property type="entry name" value="INNER MEMBRANE PROTEIN YPHA-RELATED"/>
    <property type="match status" value="1"/>
</dbReference>
<evidence type="ECO:0000313" key="9">
    <source>
        <dbReference type="Proteomes" id="UP000178348"/>
    </source>
</evidence>
<dbReference type="InterPro" id="IPR051907">
    <property type="entry name" value="DoxX-like_oxidoreductase"/>
</dbReference>
<keyword evidence="6 7" id="KW-0472">Membrane</keyword>
<evidence type="ECO:0000256" key="1">
    <source>
        <dbReference type="ARBA" id="ARBA00004651"/>
    </source>
</evidence>
<evidence type="ECO:0000256" key="3">
    <source>
        <dbReference type="ARBA" id="ARBA00022475"/>
    </source>
</evidence>
<keyword evidence="4 7" id="KW-0812">Transmembrane</keyword>
<organism evidence="8 9">
    <name type="scientific">Candidatus Liptonbacteria bacterium RIFCSPLOWO2_01_FULL_53_13</name>
    <dbReference type="NCBI Taxonomy" id="1798651"/>
    <lineage>
        <taxon>Bacteria</taxon>
        <taxon>Candidatus Liptoniibacteriota</taxon>
    </lineage>
</organism>
<evidence type="ECO:0000256" key="7">
    <source>
        <dbReference type="SAM" id="Phobius"/>
    </source>
</evidence>
<evidence type="ECO:0000256" key="6">
    <source>
        <dbReference type="ARBA" id="ARBA00023136"/>
    </source>
</evidence>
<dbReference type="InterPro" id="IPR032808">
    <property type="entry name" value="DoxX"/>
</dbReference>